<dbReference type="AlphaFoldDB" id="A0A1R2AS43"/>
<organism evidence="1 2">
    <name type="scientific">Stentor coeruleus</name>
    <dbReference type="NCBI Taxonomy" id="5963"/>
    <lineage>
        <taxon>Eukaryota</taxon>
        <taxon>Sar</taxon>
        <taxon>Alveolata</taxon>
        <taxon>Ciliophora</taxon>
        <taxon>Postciliodesmatophora</taxon>
        <taxon>Heterotrichea</taxon>
        <taxon>Heterotrichida</taxon>
        <taxon>Stentoridae</taxon>
        <taxon>Stentor</taxon>
    </lineage>
</organism>
<name>A0A1R2AS43_9CILI</name>
<accession>A0A1R2AS43</accession>
<dbReference type="Proteomes" id="UP000187209">
    <property type="component" value="Unassembled WGS sequence"/>
</dbReference>
<proteinExistence type="predicted"/>
<gene>
    <name evidence="1" type="ORF">SteCoe_35519</name>
</gene>
<evidence type="ECO:0000313" key="2">
    <source>
        <dbReference type="Proteomes" id="UP000187209"/>
    </source>
</evidence>
<dbReference type="OrthoDB" id="324616at2759"/>
<dbReference type="EMBL" id="MPUH01001514">
    <property type="protein sequence ID" value="OMJ67344.1"/>
    <property type="molecule type" value="Genomic_DNA"/>
</dbReference>
<evidence type="ECO:0000313" key="1">
    <source>
        <dbReference type="EMBL" id="OMJ67344.1"/>
    </source>
</evidence>
<keyword evidence="2" id="KW-1185">Reference proteome</keyword>
<sequence length="308" mass="34214">MSNQVITEITVNLGEVPSSPGFKVAARLGLGLANSENIKNTFREKTSQDLNELTLYIVISAKSAEGAEEIRQTIHNSIEKFNSDEELDPVLTKLRQFIAKSDDEDFKGTAKFVWTVEVLESTVIVKATPIAQLREIATTQLGMAIELAYCLFKLNSEVYFELDMGKAISELATSENWIKDVFDTLCLRLRIHLHADFFINYGELARERGAPEKILMLFGGLGLFHSANLNFNFRSSSELPDNLKEGLAKISSQGAGSRFHKDIPENMKKFFGHFANAGSGNLHVFAGFQTNVLHAELHVPGLSKFLAQ</sequence>
<reference evidence="1 2" key="1">
    <citation type="submission" date="2016-11" db="EMBL/GenBank/DDBJ databases">
        <title>The macronuclear genome of Stentor coeruleus: a giant cell with tiny introns.</title>
        <authorList>
            <person name="Slabodnick M."/>
            <person name="Ruby J.G."/>
            <person name="Reiff S.B."/>
            <person name="Swart E.C."/>
            <person name="Gosai S."/>
            <person name="Prabakaran S."/>
            <person name="Witkowska E."/>
            <person name="Larue G.E."/>
            <person name="Fisher S."/>
            <person name="Freeman R.M."/>
            <person name="Gunawardena J."/>
            <person name="Chu W."/>
            <person name="Stover N.A."/>
            <person name="Gregory B.D."/>
            <person name="Nowacki M."/>
            <person name="Derisi J."/>
            <person name="Roy S.W."/>
            <person name="Marshall W.F."/>
            <person name="Sood P."/>
        </authorList>
    </citation>
    <scope>NUCLEOTIDE SEQUENCE [LARGE SCALE GENOMIC DNA]</scope>
    <source>
        <strain evidence="1">WM001</strain>
    </source>
</reference>
<protein>
    <submittedName>
        <fullName evidence="1">Uncharacterized protein</fullName>
    </submittedName>
</protein>
<comment type="caution">
    <text evidence="1">The sequence shown here is derived from an EMBL/GenBank/DDBJ whole genome shotgun (WGS) entry which is preliminary data.</text>
</comment>